<evidence type="ECO:0000313" key="2">
    <source>
        <dbReference type="EMBL" id="NNU60210.1"/>
    </source>
</evidence>
<protein>
    <submittedName>
        <fullName evidence="2">Cupin domain-containing protein</fullName>
    </submittedName>
</protein>
<comment type="caution">
    <text evidence="2">The sequence shown here is derived from an EMBL/GenBank/DDBJ whole genome shotgun (WGS) entry which is preliminary data.</text>
</comment>
<dbReference type="CDD" id="cd02227">
    <property type="entry name" value="cupin_TM1112-like"/>
    <property type="match status" value="1"/>
</dbReference>
<organism evidence="2 3">
    <name type="scientific">Ochrobactrum soli</name>
    <dbReference type="NCBI Taxonomy" id="2448455"/>
    <lineage>
        <taxon>Bacteria</taxon>
        <taxon>Pseudomonadati</taxon>
        <taxon>Pseudomonadota</taxon>
        <taxon>Alphaproteobacteria</taxon>
        <taxon>Hyphomicrobiales</taxon>
        <taxon>Brucellaceae</taxon>
        <taxon>Brucella/Ochrobactrum group</taxon>
        <taxon>Ochrobactrum</taxon>
    </lineage>
</organism>
<proteinExistence type="predicted"/>
<name>A0A849KKX0_9HYPH</name>
<accession>A0A849KKX0</accession>
<keyword evidence="3" id="KW-1185">Reference proteome</keyword>
<feature type="domain" description="(S)-ureidoglycine aminohydrolase cupin" evidence="1">
    <location>
        <begin position="40"/>
        <end position="111"/>
    </location>
</feature>
<dbReference type="PANTHER" id="PTHR40943:SF1">
    <property type="entry name" value="CYTOPLASMIC PROTEIN"/>
    <property type="match status" value="1"/>
</dbReference>
<evidence type="ECO:0000259" key="1">
    <source>
        <dbReference type="Pfam" id="PF05899"/>
    </source>
</evidence>
<dbReference type="Proteomes" id="UP000574931">
    <property type="component" value="Unassembled WGS sequence"/>
</dbReference>
<dbReference type="AlphaFoldDB" id="A0A849KKX0"/>
<dbReference type="Pfam" id="PF05899">
    <property type="entry name" value="Cupin_3"/>
    <property type="match status" value="1"/>
</dbReference>
<sequence>MSRFLDFDLTGIEPEEGAPLPERILAGDPKFRTWNLEENADGTLFAGIWESTPGKWQIEYDEWEFCHILSGRSIVSEEGGASREVKAGDSFVIRPGFKGSWDVLETTRKEYVIKL</sequence>
<gene>
    <name evidence="2" type="ORF">HKX02_08040</name>
</gene>
<dbReference type="InterPro" id="IPR014710">
    <property type="entry name" value="RmlC-like_jellyroll"/>
</dbReference>
<dbReference type="EMBL" id="JABFCY010000004">
    <property type="protein sequence ID" value="NNU60210.1"/>
    <property type="molecule type" value="Genomic_DNA"/>
</dbReference>
<dbReference type="PANTHER" id="PTHR40943">
    <property type="entry name" value="CYTOPLASMIC PROTEIN-RELATED"/>
    <property type="match status" value="1"/>
</dbReference>
<dbReference type="RefSeq" id="WP_171317778.1">
    <property type="nucleotide sequence ID" value="NZ_JABFCY010000004.1"/>
</dbReference>
<dbReference type="SUPFAM" id="SSF51182">
    <property type="entry name" value="RmlC-like cupins"/>
    <property type="match status" value="1"/>
</dbReference>
<dbReference type="InterPro" id="IPR011051">
    <property type="entry name" value="RmlC_Cupin_sf"/>
</dbReference>
<dbReference type="InterPro" id="IPR008579">
    <property type="entry name" value="UGlyAH_Cupin_dom"/>
</dbReference>
<dbReference type="Gene3D" id="2.60.120.10">
    <property type="entry name" value="Jelly Rolls"/>
    <property type="match status" value="1"/>
</dbReference>
<evidence type="ECO:0000313" key="3">
    <source>
        <dbReference type="Proteomes" id="UP000574931"/>
    </source>
</evidence>
<reference evidence="2 3" key="1">
    <citation type="submission" date="2020-05" db="EMBL/GenBank/DDBJ databases">
        <title>Draft Genome Sequence of Ochrobactrum soli Isolated from Stable Fly Gut.</title>
        <authorList>
            <person name="Pileggi M.T."/>
            <person name="Vazhakkala L.J."/>
            <person name="Wong C.N."/>
        </authorList>
    </citation>
    <scope>NUCLEOTIDE SEQUENCE [LARGE SCALE GENOMIC DNA]</scope>
    <source>
        <strain evidence="2 3">MTP-C0764</strain>
    </source>
</reference>